<dbReference type="RefSeq" id="WP_092006503.1">
    <property type="nucleotide sequence ID" value="NZ_FOUR01000010.1"/>
</dbReference>
<dbReference type="AlphaFoldDB" id="A0A1I5A0K6"/>
<gene>
    <name evidence="1" type="ORF">SAMN04487961_3380</name>
</gene>
<organism evidence="1 2">
    <name type="scientific">Marinobacter pelagius</name>
    <dbReference type="NCBI Taxonomy" id="379482"/>
    <lineage>
        <taxon>Bacteria</taxon>
        <taxon>Pseudomonadati</taxon>
        <taxon>Pseudomonadota</taxon>
        <taxon>Gammaproteobacteria</taxon>
        <taxon>Pseudomonadales</taxon>
        <taxon>Marinobacteraceae</taxon>
        <taxon>Marinobacter</taxon>
    </lineage>
</organism>
<dbReference type="OrthoDB" id="9781616at2"/>
<sequence>MMTKSSSESPFADARFGGLLTLMAIAGAGVVTSSDNMIYSKSLHSSQSQDFMRGTVALLFEDAFAHQEHSSSEDVLELAGHPVGGSDSSVAVPDVLNRLLSESNLSKKLLSEILGVARPTLYSWLKGGAIADENYDRLVVISELVSSIDDSHRLALSKLFKMFAPDSGGKKFLDLFSEAVKTGDKDHFFSSYVEVKEKLDKRIRVEERISRNSDSEIATNQASSFI</sequence>
<reference evidence="2" key="1">
    <citation type="submission" date="2016-10" db="EMBL/GenBank/DDBJ databases">
        <authorList>
            <person name="Varghese N."/>
            <person name="Submissions S."/>
        </authorList>
    </citation>
    <scope>NUCLEOTIDE SEQUENCE [LARGE SCALE GENOMIC DNA]</scope>
    <source>
        <strain evidence="2">CGMCC 1.6775</strain>
    </source>
</reference>
<protein>
    <submittedName>
        <fullName evidence="1">Uncharacterized protein</fullName>
    </submittedName>
</protein>
<proteinExistence type="predicted"/>
<name>A0A1I5A0K6_9GAMM</name>
<evidence type="ECO:0000313" key="2">
    <source>
        <dbReference type="Proteomes" id="UP000199339"/>
    </source>
</evidence>
<keyword evidence="2" id="KW-1185">Reference proteome</keyword>
<accession>A0A1I5A0K6</accession>
<dbReference type="Proteomes" id="UP000199339">
    <property type="component" value="Unassembled WGS sequence"/>
</dbReference>
<evidence type="ECO:0000313" key="1">
    <source>
        <dbReference type="EMBL" id="SFN55947.1"/>
    </source>
</evidence>
<dbReference type="EMBL" id="FOUR01000010">
    <property type="protein sequence ID" value="SFN55947.1"/>
    <property type="molecule type" value="Genomic_DNA"/>
</dbReference>